<protein>
    <submittedName>
        <fullName evidence="3">LRAT domain-containing protein</fullName>
    </submittedName>
</protein>
<dbReference type="PANTHER" id="PTHR33963:SF2">
    <property type="entry name" value="MKRN2 OPPOSITE STRAND PROTEIN"/>
    <property type="match status" value="1"/>
</dbReference>
<feature type="domain" description="MKRN2 opposite strand protein-like C-terminal" evidence="1">
    <location>
        <begin position="43"/>
        <end position="188"/>
    </location>
</feature>
<sequence>MKPLLMVHNICDWCCITRSQIIGRRLCPKCGMQITGNTTRRIILPSPFLSTTIGYCCIVLKPSLNSFNKYKLGDDLHIGLSTSKGFVLSYTANGIIVESSWDDCLCIYRFSDSEMCEKRMKMFVKKYYSQFSRQHYNKRNWNCYDFVVEFLLDIGILKRTAYVKEQFVTERVCKALQRVLRYYSLLNRLSQCRANYLSLF</sequence>
<dbReference type="PANTHER" id="PTHR33963">
    <property type="entry name" value="MKRN2 OPPOSITE STRAND PROTEIN"/>
    <property type="match status" value="1"/>
</dbReference>
<evidence type="ECO:0000313" key="2">
    <source>
        <dbReference type="Proteomes" id="UP000050640"/>
    </source>
</evidence>
<evidence type="ECO:0000259" key="1">
    <source>
        <dbReference type="Pfam" id="PF16044"/>
    </source>
</evidence>
<dbReference type="Proteomes" id="UP000050640">
    <property type="component" value="Unplaced"/>
</dbReference>
<dbReference type="InterPro" id="IPR053921">
    <property type="entry name" value="MKRN2OS-like_C"/>
</dbReference>
<dbReference type="AlphaFoldDB" id="A0A0R3S409"/>
<accession>A0A0R3S409</accession>
<dbReference type="Pfam" id="PF16044">
    <property type="entry name" value="DUF4796_C"/>
    <property type="match status" value="1"/>
</dbReference>
<dbReference type="InterPro" id="IPR032016">
    <property type="entry name" value="MKRN2OS-like"/>
</dbReference>
<keyword evidence="2" id="KW-1185">Reference proteome</keyword>
<name>A0A0R3S409_9BILA</name>
<proteinExistence type="predicted"/>
<organism evidence="2 3">
    <name type="scientific">Elaeophora elaphi</name>
    <dbReference type="NCBI Taxonomy" id="1147741"/>
    <lineage>
        <taxon>Eukaryota</taxon>
        <taxon>Metazoa</taxon>
        <taxon>Ecdysozoa</taxon>
        <taxon>Nematoda</taxon>
        <taxon>Chromadorea</taxon>
        <taxon>Rhabditida</taxon>
        <taxon>Spirurina</taxon>
        <taxon>Spiruromorpha</taxon>
        <taxon>Filarioidea</taxon>
        <taxon>Onchocercidae</taxon>
        <taxon>Elaeophora</taxon>
    </lineage>
</organism>
<dbReference type="WBParaSite" id="EEL_0000951501-mRNA-1">
    <property type="protein sequence ID" value="EEL_0000951501-mRNA-1"/>
    <property type="gene ID" value="EEL_0000951501"/>
</dbReference>
<reference evidence="3" key="1">
    <citation type="submission" date="2017-02" db="UniProtKB">
        <authorList>
            <consortium name="WormBaseParasite"/>
        </authorList>
    </citation>
    <scope>IDENTIFICATION</scope>
</reference>
<evidence type="ECO:0000313" key="3">
    <source>
        <dbReference type="WBParaSite" id="EEL_0000951501-mRNA-1"/>
    </source>
</evidence>